<dbReference type="InterPro" id="IPR026816">
    <property type="entry name" value="Flavodoxin_dom"/>
</dbReference>
<accession>A0A2P8CBF7</accession>
<name>A0A2P8CBF7_9BACT</name>
<dbReference type="Pfam" id="PF12724">
    <property type="entry name" value="Flavodoxin_5"/>
    <property type="match status" value="1"/>
</dbReference>
<evidence type="ECO:0000259" key="1">
    <source>
        <dbReference type="PROSITE" id="PS50902"/>
    </source>
</evidence>
<gene>
    <name evidence="3" type="ORF">CLV93_10652</name>
    <name evidence="2" type="ORF">JCM18694_31900</name>
</gene>
<proteinExistence type="predicted"/>
<reference evidence="2 5" key="2">
    <citation type="submission" date="2019-10" db="EMBL/GenBank/DDBJ databases">
        <title>Prolixibacter strains distinguished by the presence of nitrate reductase genes were adept at nitrate-dependent anaerobic corrosion of metallic iron and carbon steel.</title>
        <authorList>
            <person name="Iino T."/>
            <person name="Shono N."/>
            <person name="Ito K."/>
            <person name="Nakamura R."/>
            <person name="Sueoka K."/>
            <person name="Harayama S."/>
            <person name="Ohkuma M."/>
        </authorList>
    </citation>
    <scope>NUCLEOTIDE SEQUENCE [LARGE SCALE GENOMIC DNA]</scope>
    <source>
        <strain evidence="2 5">MIC1-1</strain>
    </source>
</reference>
<organism evidence="3 4">
    <name type="scientific">Prolixibacter denitrificans</name>
    <dbReference type="NCBI Taxonomy" id="1541063"/>
    <lineage>
        <taxon>Bacteria</taxon>
        <taxon>Pseudomonadati</taxon>
        <taxon>Bacteroidota</taxon>
        <taxon>Bacteroidia</taxon>
        <taxon>Marinilabiliales</taxon>
        <taxon>Prolixibacteraceae</taxon>
        <taxon>Prolixibacter</taxon>
    </lineage>
</organism>
<reference evidence="3 4" key="1">
    <citation type="submission" date="2018-03" db="EMBL/GenBank/DDBJ databases">
        <title>Genomic Encyclopedia of Archaeal and Bacterial Type Strains, Phase II (KMG-II): from individual species to whole genera.</title>
        <authorList>
            <person name="Goeker M."/>
        </authorList>
    </citation>
    <scope>NUCLEOTIDE SEQUENCE [LARGE SCALE GENOMIC DNA]</scope>
    <source>
        <strain evidence="3 4">DSM 27267</strain>
    </source>
</reference>
<dbReference type="PANTHER" id="PTHR38030">
    <property type="entry name" value="PROTOPORPHYRINOGEN IX DEHYDROGENASE [MENAQUINONE]"/>
    <property type="match status" value="1"/>
</dbReference>
<dbReference type="PANTHER" id="PTHR38030:SF2">
    <property type="entry name" value="PROTOPORPHYRINOGEN IX DEHYDROGENASE [QUINONE]"/>
    <property type="match status" value="1"/>
</dbReference>
<dbReference type="PROSITE" id="PS50902">
    <property type="entry name" value="FLAVODOXIN_LIKE"/>
    <property type="match status" value="1"/>
</dbReference>
<dbReference type="GO" id="GO:0006783">
    <property type="term" value="P:heme biosynthetic process"/>
    <property type="evidence" value="ECO:0007669"/>
    <property type="project" value="TreeGrafter"/>
</dbReference>
<sequence>MKTAIIYRTKHGTTDTVSRTMAQKLSADEVTLINLKKYPKPDLRDFGRIIVGGSIHAGAIQKQVKNFCKERLDDLQQKEVGLFICCMDRELQEKEFEDAFPEELKTHAKATGIMGGEFVFERMNFLERFIVKKISKTDHSVSEIDEEAIDAFVSRLQG</sequence>
<dbReference type="InterPro" id="IPR008254">
    <property type="entry name" value="Flavodoxin/NO_synth"/>
</dbReference>
<evidence type="ECO:0000313" key="2">
    <source>
        <dbReference type="EMBL" id="GET22944.1"/>
    </source>
</evidence>
<evidence type="ECO:0000313" key="4">
    <source>
        <dbReference type="Proteomes" id="UP000240621"/>
    </source>
</evidence>
<evidence type="ECO:0000313" key="3">
    <source>
        <dbReference type="EMBL" id="PSK82308.1"/>
    </source>
</evidence>
<dbReference type="Proteomes" id="UP000240621">
    <property type="component" value="Unassembled WGS sequence"/>
</dbReference>
<keyword evidence="5" id="KW-1185">Reference proteome</keyword>
<dbReference type="Proteomes" id="UP000396862">
    <property type="component" value="Unassembled WGS sequence"/>
</dbReference>
<evidence type="ECO:0000313" key="5">
    <source>
        <dbReference type="Proteomes" id="UP000396862"/>
    </source>
</evidence>
<dbReference type="EMBL" id="BLAU01000001">
    <property type="protein sequence ID" value="GET22944.1"/>
    <property type="molecule type" value="Genomic_DNA"/>
</dbReference>
<dbReference type="GO" id="GO:0070819">
    <property type="term" value="F:menaquinone-dependent protoporphyrinogen oxidase activity"/>
    <property type="evidence" value="ECO:0007669"/>
    <property type="project" value="TreeGrafter"/>
</dbReference>
<dbReference type="OrthoDB" id="2146857at2"/>
<dbReference type="GO" id="GO:0010181">
    <property type="term" value="F:FMN binding"/>
    <property type="evidence" value="ECO:0007669"/>
    <property type="project" value="InterPro"/>
</dbReference>
<feature type="domain" description="Flavodoxin-like" evidence="1">
    <location>
        <begin position="3"/>
        <end position="157"/>
    </location>
</feature>
<dbReference type="SUPFAM" id="SSF52218">
    <property type="entry name" value="Flavoproteins"/>
    <property type="match status" value="1"/>
</dbReference>
<dbReference type="InterPro" id="IPR029039">
    <property type="entry name" value="Flavoprotein-like_sf"/>
</dbReference>
<protein>
    <submittedName>
        <fullName evidence="2">Flavodoxin</fullName>
    </submittedName>
    <submittedName>
        <fullName evidence="3">Menaquinone-dependent protoporphyrinogen oxidase</fullName>
    </submittedName>
</protein>
<dbReference type="AlphaFoldDB" id="A0A2P8CBF7"/>
<dbReference type="InterPro" id="IPR052200">
    <property type="entry name" value="Protoporphyrinogen_IX_DH"/>
</dbReference>
<dbReference type="EMBL" id="PYGC01000006">
    <property type="protein sequence ID" value="PSK82308.1"/>
    <property type="molecule type" value="Genomic_DNA"/>
</dbReference>
<dbReference type="Gene3D" id="3.40.50.360">
    <property type="match status" value="1"/>
</dbReference>
<comment type="caution">
    <text evidence="3">The sequence shown here is derived from an EMBL/GenBank/DDBJ whole genome shotgun (WGS) entry which is preliminary data.</text>
</comment>
<dbReference type="RefSeq" id="WP_106542532.1">
    <property type="nucleotide sequence ID" value="NZ_BLAU01000001.1"/>
</dbReference>